<feature type="compositionally biased region" description="Basic and acidic residues" evidence="1">
    <location>
        <begin position="130"/>
        <end position="150"/>
    </location>
</feature>
<gene>
    <name evidence="2" type="ORF">THAOC_34598</name>
</gene>
<feature type="compositionally biased region" description="Low complexity" evidence="1">
    <location>
        <begin position="18"/>
        <end position="27"/>
    </location>
</feature>
<evidence type="ECO:0000313" key="3">
    <source>
        <dbReference type="Proteomes" id="UP000266841"/>
    </source>
</evidence>
<sequence length="442" mass="48695">SPAVGSVLNPDPGDDVLKPPVDVDPAVGQDEQRDWDRLPGGQGSDQGRRDTDDGQIRKVVTVTRCDKGAVLTLNGRSTTSEINNRVLAATSFATSKADKDSQPHIKESLLTGQPVLPDGCTPRYTAVPKKKNETAEQKSRREDKQTDWDHEEDLRARKNLDQYNAQALLVFQALGSLLTPEAEQAMKNQGEKWEAMKKAKGTRRILKFIKLYKEVANPTETKAGASMLHSMRLIKHALGTNQDELNLQSGAQLGEEVRQRLEAARDAGVRVVVDRIETAYMTRKLLTWNNPTNQEQTAGYSRITADQITEMREQTQQEVEGLIFTTSLSEHGVEGDFVDALNNKANLSGDDYLEGKTLVDLVGMLSRHSGSKPKPKVAAKQGEKVVADDRLALTTAGEKDEKGGKITCIESDTVCRIAPDTKGRLWLDSTNKLFRCSNKACT</sequence>
<keyword evidence="3" id="KW-1185">Reference proteome</keyword>
<organism evidence="2 3">
    <name type="scientific">Thalassiosira oceanica</name>
    <name type="common">Marine diatom</name>
    <dbReference type="NCBI Taxonomy" id="159749"/>
    <lineage>
        <taxon>Eukaryota</taxon>
        <taxon>Sar</taxon>
        <taxon>Stramenopiles</taxon>
        <taxon>Ochrophyta</taxon>
        <taxon>Bacillariophyta</taxon>
        <taxon>Coscinodiscophyceae</taxon>
        <taxon>Thalassiosirophycidae</taxon>
        <taxon>Thalassiosirales</taxon>
        <taxon>Thalassiosiraceae</taxon>
        <taxon>Thalassiosira</taxon>
    </lineage>
</organism>
<dbReference type="Proteomes" id="UP000266841">
    <property type="component" value="Unassembled WGS sequence"/>
</dbReference>
<evidence type="ECO:0000313" key="2">
    <source>
        <dbReference type="EMBL" id="EJK46721.1"/>
    </source>
</evidence>
<name>K0RCF6_THAOC</name>
<dbReference type="AlphaFoldDB" id="K0RCF6"/>
<feature type="compositionally biased region" description="Basic and acidic residues" evidence="1">
    <location>
        <begin position="46"/>
        <end position="55"/>
    </location>
</feature>
<proteinExistence type="predicted"/>
<accession>K0RCF6</accession>
<dbReference type="EMBL" id="AGNL01047582">
    <property type="protein sequence ID" value="EJK46721.1"/>
    <property type="molecule type" value="Genomic_DNA"/>
</dbReference>
<reference evidence="2 3" key="1">
    <citation type="journal article" date="2012" name="Genome Biol.">
        <title>Genome and low-iron response of an oceanic diatom adapted to chronic iron limitation.</title>
        <authorList>
            <person name="Lommer M."/>
            <person name="Specht M."/>
            <person name="Roy A.S."/>
            <person name="Kraemer L."/>
            <person name="Andreson R."/>
            <person name="Gutowska M.A."/>
            <person name="Wolf J."/>
            <person name="Bergner S.V."/>
            <person name="Schilhabel M.B."/>
            <person name="Klostermeier U.C."/>
            <person name="Beiko R.G."/>
            <person name="Rosenstiel P."/>
            <person name="Hippler M."/>
            <person name="Laroche J."/>
        </authorList>
    </citation>
    <scope>NUCLEOTIDE SEQUENCE [LARGE SCALE GENOMIC DNA]</scope>
    <source>
        <strain evidence="2 3">CCMP1005</strain>
    </source>
</reference>
<feature type="region of interest" description="Disordered" evidence="1">
    <location>
        <begin position="1"/>
        <end position="55"/>
    </location>
</feature>
<evidence type="ECO:0000256" key="1">
    <source>
        <dbReference type="SAM" id="MobiDB-lite"/>
    </source>
</evidence>
<feature type="region of interest" description="Disordered" evidence="1">
    <location>
        <begin position="109"/>
        <end position="150"/>
    </location>
</feature>
<feature type="non-terminal residue" evidence="2">
    <location>
        <position position="1"/>
    </location>
</feature>
<protein>
    <submittedName>
        <fullName evidence="2">Uncharacterized protein</fullName>
    </submittedName>
</protein>
<comment type="caution">
    <text evidence="2">The sequence shown here is derived from an EMBL/GenBank/DDBJ whole genome shotgun (WGS) entry which is preliminary data.</text>
</comment>